<keyword evidence="7" id="KW-0498">Mitosis</keyword>
<dbReference type="InterPro" id="IPR031549">
    <property type="entry name" value="ASH"/>
</dbReference>
<dbReference type="PANTHER" id="PTHR22706">
    <property type="entry name" value="ASSEMBLY FACTOR FOR SPINDLE MICROTUBULES"/>
    <property type="match status" value="1"/>
</dbReference>
<dbReference type="SUPFAM" id="SSF47576">
    <property type="entry name" value="Calponin-homology domain, CH-domain"/>
    <property type="match status" value="1"/>
</dbReference>
<dbReference type="EMBL" id="QBLH01003436">
    <property type="protein sequence ID" value="TGZ38314.1"/>
    <property type="molecule type" value="Genomic_DNA"/>
</dbReference>
<dbReference type="PANTHER" id="PTHR22706:SF1">
    <property type="entry name" value="ASSEMBLY FACTOR FOR SPINDLE MICROTUBULES"/>
    <property type="match status" value="1"/>
</dbReference>
<name>A0A4V3S7P9_9HYME</name>
<evidence type="ECO:0000256" key="11">
    <source>
        <dbReference type="ARBA" id="ARBA00023306"/>
    </source>
</evidence>
<dbReference type="GO" id="GO:0000278">
    <property type="term" value="P:mitotic cell cycle"/>
    <property type="evidence" value="ECO:0007669"/>
    <property type="project" value="TreeGrafter"/>
</dbReference>
<keyword evidence="3" id="KW-0963">Cytoplasm</keyword>
<keyword evidence="14" id="KW-1185">Reference proteome</keyword>
<sequence>MDPSNAAPEAGKPEGKLRYSMLLAPFQPATRIELETKINTNIECHLDVFVTKLPSTERQIGLSVSELEIQGNGNGTIYIKWSPKEAGCWRDVLQLTDSRRIKYDIIIATTAKGDKKGNKVRRRLKPTFSLSNSSSLSTSTVNKQFHRNNMLKVPAMSQSLVDNLGAQVKRCESKYENNLDKENILNRNNEVKTCTSLAKDDGIDGTYRNGHDKLENILCEQNTNVWIDGSVLQQVLLPSNGPQDIRRATYIKEDGPCGVLYEHNEEVDGNKECDKDKARSDFSILLNKFTFTSADVISSSPEPVRRESTDSPSLQTVDKHRTFNISRGQFFETSAIYDTKTPADEAPALQPVGLHNLSPIKPEGCTLVNDIKNLISSSPIQFQHRIISKDPNECAKHLTVDINPSSQTTNCEYFSFEVIPRNVEAAKKTGDVYIEISPPRKHFHSKMVSMSISKLSSAKTGRVTKNNTSCDAGNKKKLQLSVSAAKRNTKNIPAIKINKLSLSTLLSTKWHSSSSIRDSSFKMRNKEEYFIYGTCELDPFAPSTTEDPFLKNIVHFDQPWLLQQELAFTKWLNALLSSPEDLSVDIETAVADIGKVWQTCKAQKNTVLAETKEAVSARYHTNTRLNTLRKAASAMFKRDEVTQVLSRTNLFIVKGTLCLQKLILSLFLSYNPLWLRIGLETVYSESISLRSNNDIVGLTRFLLTRFFSDPRLMKMPGYHKTDPSQKFVTQLNQFILRKFLFLVYFLDYAKQHKLIGHDPCLFHKRAQYKESREILLSFSRELLSGIGDVTRLLRGHDYVLTYRQTYIEEYDYAVVNIRHDLRDGVRLCRAMELITGARGLTQRCRVPAISRLQKVHNVDLALSALRQAGYVLEGNIDAKSIADGHCEKTLSFLWQIIHRYQAPRFDRAARVIQKWWRAQLCANSARAVRRRYLEMRCATIRIQNWWRNVTVAREERRRYLRLRKSAVLLQTHWRRRALARVDRQRYLTKKRACVTLQSWWRMVRTRNEYQRCKTCVLRMQRRWRVKKAARATRREYQLTRAAVVVQTRWRALTARKRFVASRQAAIVIQSYYRMRIATRRYETSKYAALIIQIYWRAYVASRRERLRYLSLRQAAITIQRRYRRKRMEREERCRRQDEVALIATKIRDECGEAIQGDQDVTTKLALPGSDYWQEMISVLRSCNSVGILLTCLNSLDTITILSPTVCVILCELNLANDIYNTIAQNNRSLPWMKVCLRACSILITLTKYSYTRKYVLKKEYALALVKLLSTSLKDKEVFLHCATLIWLLSQDEDYSKALATCPQINWLMKNIQQKVLKETVVARLQKLKDLEKLYPNCEPDRNNVQKPRLFTDISFAVAAIVKRTRT</sequence>
<evidence type="ECO:0000256" key="2">
    <source>
        <dbReference type="ARBA" id="ARBA00004496"/>
    </source>
</evidence>
<proteinExistence type="predicted"/>
<dbReference type="SUPFAM" id="SSF48371">
    <property type="entry name" value="ARM repeat"/>
    <property type="match status" value="1"/>
</dbReference>
<evidence type="ECO:0000256" key="3">
    <source>
        <dbReference type="ARBA" id="ARBA00022490"/>
    </source>
</evidence>
<dbReference type="Pfam" id="PF15780">
    <property type="entry name" value="ASH"/>
    <property type="match status" value="1"/>
</dbReference>
<dbReference type="PROSITE" id="PS50021">
    <property type="entry name" value="CH"/>
    <property type="match status" value="1"/>
</dbReference>
<dbReference type="GO" id="GO:0005737">
    <property type="term" value="C:cytoplasm"/>
    <property type="evidence" value="ECO:0007669"/>
    <property type="project" value="UniProtKB-SubCell"/>
</dbReference>
<dbReference type="Pfam" id="PF00307">
    <property type="entry name" value="CH"/>
    <property type="match status" value="1"/>
</dbReference>
<dbReference type="GO" id="GO:0005516">
    <property type="term" value="F:calmodulin binding"/>
    <property type="evidence" value="ECO:0007669"/>
    <property type="project" value="UniProtKB-KW"/>
</dbReference>
<keyword evidence="10" id="KW-0539">Nucleus</keyword>
<gene>
    <name evidence="13" type="ORF">DBV15_00409</name>
</gene>
<evidence type="ECO:0000256" key="5">
    <source>
        <dbReference type="ARBA" id="ARBA00022618"/>
    </source>
</evidence>
<keyword evidence="5" id="KW-0132">Cell division</keyword>
<dbReference type="InterPro" id="IPR001715">
    <property type="entry name" value="CH_dom"/>
</dbReference>
<dbReference type="SMART" id="SM00033">
    <property type="entry name" value="CH"/>
    <property type="match status" value="1"/>
</dbReference>
<dbReference type="GO" id="GO:0005634">
    <property type="term" value="C:nucleus"/>
    <property type="evidence" value="ECO:0007669"/>
    <property type="project" value="UniProtKB-SubCell"/>
</dbReference>
<dbReference type="PROSITE" id="PS50096">
    <property type="entry name" value="IQ"/>
    <property type="match status" value="2"/>
</dbReference>
<organism evidence="13 14">
    <name type="scientific">Temnothorax longispinosus</name>
    <dbReference type="NCBI Taxonomy" id="300112"/>
    <lineage>
        <taxon>Eukaryota</taxon>
        <taxon>Metazoa</taxon>
        <taxon>Ecdysozoa</taxon>
        <taxon>Arthropoda</taxon>
        <taxon>Hexapoda</taxon>
        <taxon>Insecta</taxon>
        <taxon>Pterygota</taxon>
        <taxon>Neoptera</taxon>
        <taxon>Endopterygota</taxon>
        <taxon>Hymenoptera</taxon>
        <taxon>Apocrita</taxon>
        <taxon>Aculeata</taxon>
        <taxon>Formicoidea</taxon>
        <taxon>Formicidae</taxon>
        <taxon>Myrmicinae</taxon>
        <taxon>Temnothorax</taxon>
    </lineage>
</organism>
<dbReference type="InterPro" id="IPR000048">
    <property type="entry name" value="IQ_motif_EF-hand-BS"/>
</dbReference>
<dbReference type="CDD" id="cd21223">
    <property type="entry name" value="CH_ASPM_rpt1"/>
    <property type="match status" value="1"/>
</dbReference>
<dbReference type="STRING" id="300112.A0A4V3S7P9"/>
<dbReference type="GO" id="GO:0000922">
    <property type="term" value="C:spindle pole"/>
    <property type="evidence" value="ECO:0007669"/>
    <property type="project" value="TreeGrafter"/>
</dbReference>
<keyword evidence="9" id="KW-0175">Coiled coil</keyword>
<protein>
    <submittedName>
        <fullName evidence="13">Protein abnormal spindle</fullName>
    </submittedName>
</protein>
<dbReference type="GO" id="GO:0007051">
    <property type="term" value="P:spindle organization"/>
    <property type="evidence" value="ECO:0007669"/>
    <property type="project" value="TreeGrafter"/>
</dbReference>
<evidence type="ECO:0000256" key="9">
    <source>
        <dbReference type="ARBA" id="ARBA00023054"/>
    </source>
</evidence>
<accession>A0A4V3S7P9</accession>
<dbReference type="Proteomes" id="UP000310200">
    <property type="component" value="Unassembled WGS sequence"/>
</dbReference>
<keyword evidence="11" id="KW-0131">Cell cycle</keyword>
<dbReference type="GO" id="GO:0051295">
    <property type="term" value="P:establishment of meiotic spindle localization"/>
    <property type="evidence" value="ECO:0007669"/>
    <property type="project" value="TreeGrafter"/>
</dbReference>
<evidence type="ECO:0000313" key="13">
    <source>
        <dbReference type="EMBL" id="TGZ38314.1"/>
    </source>
</evidence>
<dbReference type="SMART" id="SM00015">
    <property type="entry name" value="IQ"/>
    <property type="match status" value="5"/>
</dbReference>
<keyword evidence="8" id="KW-0112">Calmodulin-binding</keyword>
<keyword evidence="6" id="KW-0677">Repeat</keyword>
<dbReference type="Gene3D" id="1.20.5.190">
    <property type="match status" value="3"/>
</dbReference>
<comment type="caution">
    <text evidence="13">The sequence shown here is derived from an EMBL/GenBank/DDBJ whole genome shotgun (WGS) entry which is preliminary data.</text>
</comment>
<evidence type="ECO:0000256" key="7">
    <source>
        <dbReference type="ARBA" id="ARBA00022776"/>
    </source>
</evidence>
<keyword evidence="4" id="KW-0597">Phosphoprotein</keyword>
<evidence type="ECO:0000256" key="1">
    <source>
        <dbReference type="ARBA" id="ARBA00004123"/>
    </source>
</evidence>
<evidence type="ECO:0000313" key="14">
    <source>
        <dbReference type="Proteomes" id="UP000310200"/>
    </source>
</evidence>
<dbReference type="Gene3D" id="1.10.418.10">
    <property type="entry name" value="Calponin-like domain"/>
    <property type="match status" value="1"/>
</dbReference>
<evidence type="ECO:0000256" key="10">
    <source>
        <dbReference type="ARBA" id="ARBA00023242"/>
    </source>
</evidence>
<evidence type="ECO:0000259" key="12">
    <source>
        <dbReference type="PROSITE" id="PS50021"/>
    </source>
</evidence>
<comment type="subcellular location">
    <subcellularLocation>
        <location evidence="2">Cytoplasm</location>
    </subcellularLocation>
    <subcellularLocation>
        <location evidence="1">Nucleus</location>
    </subcellularLocation>
</comment>
<dbReference type="Pfam" id="PF00612">
    <property type="entry name" value="IQ"/>
    <property type="match status" value="3"/>
</dbReference>
<reference evidence="13 14" key="1">
    <citation type="journal article" date="2019" name="Philos. Trans. R. Soc. Lond., B, Biol. Sci.">
        <title>Ant behaviour and brain gene expression of defending hosts depend on the ecological success of the intruding social parasite.</title>
        <authorList>
            <person name="Kaur R."/>
            <person name="Stoldt M."/>
            <person name="Jongepier E."/>
            <person name="Feldmeyer B."/>
            <person name="Menzel F."/>
            <person name="Bornberg-Bauer E."/>
            <person name="Foitzik S."/>
        </authorList>
    </citation>
    <scope>NUCLEOTIDE SEQUENCE [LARGE SCALE GENOMIC DNA]</scope>
    <source>
        <tissue evidence="13">Whole body</tissue>
    </source>
</reference>
<dbReference type="InterPro" id="IPR016024">
    <property type="entry name" value="ARM-type_fold"/>
</dbReference>
<evidence type="ECO:0000256" key="8">
    <source>
        <dbReference type="ARBA" id="ARBA00022860"/>
    </source>
</evidence>
<evidence type="ECO:0000256" key="4">
    <source>
        <dbReference type="ARBA" id="ARBA00022553"/>
    </source>
</evidence>
<feature type="domain" description="Calponin-homology (CH)" evidence="12">
    <location>
        <begin position="769"/>
        <end position="901"/>
    </location>
</feature>
<evidence type="ECO:0000256" key="6">
    <source>
        <dbReference type="ARBA" id="ARBA00022737"/>
    </source>
</evidence>
<dbReference type="InterPro" id="IPR036872">
    <property type="entry name" value="CH_dom_sf"/>
</dbReference>
<dbReference type="InterPro" id="IPR051185">
    <property type="entry name" value="ASPM"/>
</dbReference>
<dbReference type="GO" id="GO:0051301">
    <property type="term" value="P:cell division"/>
    <property type="evidence" value="ECO:0007669"/>
    <property type="project" value="UniProtKB-KW"/>
</dbReference>